<evidence type="ECO:0000313" key="1">
    <source>
        <dbReference type="EMBL" id="UNP28759.1"/>
    </source>
</evidence>
<dbReference type="RefSeq" id="WP_148649026.1">
    <property type="nucleotide sequence ID" value="NZ_CP011131.1"/>
</dbReference>
<name>A0ABY3X869_9GAMM</name>
<gene>
    <name evidence="1" type="ORF">MOV92_20100</name>
</gene>
<evidence type="ECO:0008006" key="3">
    <source>
        <dbReference type="Google" id="ProtNLM"/>
    </source>
</evidence>
<proteinExistence type="predicted"/>
<keyword evidence="2" id="KW-1185">Reference proteome</keyword>
<dbReference type="EMBL" id="CP093547">
    <property type="protein sequence ID" value="UNP28759.1"/>
    <property type="molecule type" value="Genomic_DNA"/>
</dbReference>
<dbReference type="Proteomes" id="UP000829194">
    <property type="component" value="Chromosome"/>
</dbReference>
<sequence>MKTLQLWPIVTLDPGSGELVAFDPGPQRTLYTLHTLGSPDHRGGGPASSKHRPVASRRYRAQAWLDGECVLDAIIDDKHHNIHHLQPLGDDLLLACARSHQRGGYSRLNGRVYSRSGELLRELALGDGIEHLQTTARGEIWTGYFDEGVFGDDPISTAGLVAWDAQGTSVFRYDPPAPLDSMADCYALNLASHNETWLCYYTGFPLVQLRDHRIVRSWTLPDPAIGSHAFAVHHRHVLFAGGYRHRDTYHLLSLDDGPQACAAASFELIDEDGEPLRAARIAGRGDTLYLLSGRRIYACDIHRAISESGR</sequence>
<accession>A0ABY3X869</accession>
<evidence type="ECO:0000313" key="2">
    <source>
        <dbReference type="Proteomes" id="UP000829194"/>
    </source>
</evidence>
<organism evidence="1 2">
    <name type="scientific">Lysobacter gummosus</name>
    <dbReference type="NCBI Taxonomy" id="262324"/>
    <lineage>
        <taxon>Bacteria</taxon>
        <taxon>Pseudomonadati</taxon>
        <taxon>Pseudomonadota</taxon>
        <taxon>Gammaproteobacteria</taxon>
        <taxon>Lysobacterales</taxon>
        <taxon>Lysobacteraceae</taxon>
        <taxon>Lysobacter</taxon>
    </lineage>
</organism>
<reference evidence="1 2" key="1">
    <citation type="submission" date="2022-03" db="EMBL/GenBank/DDBJ databases">
        <title>Complete genome sequence of Lysobacter capsici VKM B-2533 and Lysobacter gummosus 10.1.1, promising sources of lytic agents.</title>
        <authorList>
            <person name="Tarlachkov S.V."/>
            <person name="Kudryakova I.V."/>
            <person name="Afoshin A.S."/>
            <person name="Leontyevskaya E.A."/>
            <person name="Leontyevskaya N.V."/>
        </authorList>
    </citation>
    <scope>NUCLEOTIDE SEQUENCE [LARGE SCALE GENOMIC DNA]</scope>
    <source>
        <strain evidence="1 2">10.1.1</strain>
    </source>
</reference>
<protein>
    <recommendedName>
        <fullName evidence="3">SMP-30/Gluconolaconase/LRE-like region family protein</fullName>
    </recommendedName>
</protein>